<keyword evidence="2" id="KW-1185">Reference proteome</keyword>
<sequence length="617" mass="68595">MTQRIAKLVTDGFYEEAINLYSELHSSSFIPNKFNFPFLLKACVKLKAFSQAQLIHAQLIKAGFQSKIHTATALTDMYMKFNLTDSATKVFEEIPEPTIASFNAAISGFSRNGFFKEAVKIFGLVGTRNLKPDSVTVSCLLSQCGDHKQGMQLHSWAIKSGVEADIYAGTALLSMYLKCGDMISAERLYEWIPCKNVVCYNSYMSGLFQNGIHLRVLNMFNDMRRSSNERPNSVTLISVASTCSNLKYLRLGRQVHGYTVKVGLGFETKVGTSLVDMYSKCGSWGSAYAVFKELHSIRNMVTWNSMIAGMMLNNQYEIAIELFGQLKDGGLKPDSTTWNSMINGFSQLGKEAEAFMFFRKMLSDGVMPSVKSITSLLPVCSALSTLGCGQEIHAYVFRRGINEDEFIATALIDMYMKCGKSASAHKVFNQFSLMADDPAIWNAMISGYGRNGDNEAASEIFQQMLEVKVRPNSGTFNCMLSVCSHTGKVDLLWQVFRLMAVNYGLEPTSEQLNIVVDLLGRAGQLKEAQGLLEEIVDPSVSVLMSLLGAAKHYADSELGEELIKRLLVLETDNPIPFVILSNIYAEEGKWKEVEKIRNIMSETKLRKLPGYSKIGVT</sequence>
<evidence type="ECO:0000313" key="1">
    <source>
        <dbReference type="EMBL" id="KAI5679073.1"/>
    </source>
</evidence>
<proteinExistence type="predicted"/>
<gene>
    <name evidence="1" type="ORF">M9H77_10023</name>
</gene>
<dbReference type="Proteomes" id="UP001060085">
    <property type="component" value="Linkage Group LG02"/>
</dbReference>
<dbReference type="EMBL" id="CM044702">
    <property type="protein sequence ID" value="KAI5679073.1"/>
    <property type="molecule type" value="Genomic_DNA"/>
</dbReference>
<name>A0ACC0C267_CATRO</name>
<protein>
    <submittedName>
        <fullName evidence="1">Uncharacterized protein</fullName>
    </submittedName>
</protein>
<reference evidence="2" key="1">
    <citation type="journal article" date="2023" name="Nat. Plants">
        <title>Single-cell RNA sequencing provides a high-resolution roadmap for understanding the multicellular compartmentation of specialized metabolism.</title>
        <authorList>
            <person name="Sun S."/>
            <person name="Shen X."/>
            <person name="Li Y."/>
            <person name="Li Y."/>
            <person name="Wang S."/>
            <person name="Li R."/>
            <person name="Zhang H."/>
            <person name="Shen G."/>
            <person name="Guo B."/>
            <person name="Wei J."/>
            <person name="Xu J."/>
            <person name="St-Pierre B."/>
            <person name="Chen S."/>
            <person name="Sun C."/>
        </authorList>
    </citation>
    <scope>NUCLEOTIDE SEQUENCE [LARGE SCALE GENOMIC DNA]</scope>
</reference>
<accession>A0ACC0C267</accession>
<organism evidence="1 2">
    <name type="scientific">Catharanthus roseus</name>
    <name type="common">Madagascar periwinkle</name>
    <name type="synonym">Vinca rosea</name>
    <dbReference type="NCBI Taxonomy" id="4058"/>
    <lineage>
        <taxon>Eukaryota</taxon>
        <taxon>Viridiplantae</taxon>
        <taxon>Streptophyta</taxon>
        <taxon>Embryophyta</taxon>
        <taxon>Tracheophyta</taxon>
        <taxon>Spermatophyta</taxon>
        <taxon>Magnoliopsida</taxon>
        <taxon>eudicotyledons</taxon>
        <taxon>Gunneridae</taxon>
        <taxon>Pentapetalae</taxon>
        <taxon>asterids</taxon>
        <taxon>lamiids</taxon>
        <taxon>Gentianales</taxon>
        <taxon>Apocynaceae</taxon>
        <taxon>Rauvolfioideae</taxon>
        <taxon>Vinceae</taxon>
        <taxon>Catharanthinae</taxon>
        <taxon>Catharanthus</taxon>
    </lineage>
</organism>
<comment type="caution">
    <text evidence="1">The sequence shown here is derived from an EMBL/GenBank/DDBJ whole genome shotgun (WGS) entry which is preliminary data.</text>
</comment>
<evidence type="ECO:0000313" key="2">
    <source>
        <dbReference type="Proteomes" id="UP001060085"/>
    </source>
</evidence>